<reference evidence="2 3" key="1">
    <citation type="journal article" date="2012" name="Stand. Genomic Sci.">
        <title>Complete genome sequencing and analysis of Saprospira grandis str. Lewin, a predatory marine bacterium.</title>
        <authorList>
            <person name="Saw J.H."/>
            <person name="Yuryev A."/>
            <person name="Kanbe M."/>
            <person name="Hou S."/>
            <person name="Young A.G."/>
            <person name="Aizawa S."/>
            <person name="Alam M."/>
        </authorList>
    </citation>
    <scope>NUCLEOTIDE SEQUENCE [LARGE SCALE GENOMIC DNA]</scope>
    <source>
        <strain evidence="2 3">Lewin</strain>
    </source>
</reference>
<gene>
    <name evidence="2" type="ordered locus">SGRA_0651</name>
</gene>
<organism evidence="2 3">
    <name type="scientific">Saprospira grandis (strain Lewin)</name>
    <dbReference type="NCBI Taxonomy" id="984262"/>
    <lineage>
        <taxon>Bacteria</taxon>
        <taxon>Pseudomonadati</taxon>
        <taxon>Bacteroidota</taxon>
        <taxon>Saprospiria</taxon>
        <taxon>Saprospirales</taxon>
        <taxon>Saprospiraceae</taxon>
        <taxon>Saprospira</taxon>
    </lineage>
</organism>
<dbReference type="STRING" id="984262.SGRA_0651"/>
<dbReference type="Gene3D" id="3.40.970.30">
    <property type="entry name" value="yp_829618.1 like domains"/>
    <property type="match status" value="1"/>
</dbReference>
<dbReference type="eggNOG" id="ENOG5033E25">
    <property type="taxonomic scope" value="Bacteria"/>
</dbReference>
<dbReference type="Proteomes" id="UP000007519">
    <property type="component" value="Chromosome"/>
</dbReference>
<dbReference type="HOGENOM" id="CLU_153801_0_0_10"/>
<dbReference type="EMBL" id="CP002831">
    <property type="protein sequence ID" value="AFC23390.1"/>
    <property type="molecule type" value="Genomic_DNA"/>
</dbReference>
<dbReference type="RefSeq" id="WP_014373634.1">
    <property type="nucleotide sequence ID" value="NC_016940.1"/>
</dbReference>
<evidence type="ECO:0000313" key="3">
    <source>
        <dbReference type="Proteomes" id="UP000007519"/>
    </source>
</evidence>
<evidence type="ECO:0000313" key="2">
    <source>
        <dbReference type="EMBL" id="AFC23390.1"/>
    </source>
</evidence>
<proteinExistence type="predicted"/>
<accession>H6L0G0</accession>
<dbReference type="Pfam" id="PF25056">
    <property type="entry name" value="DUF7793"/>
    <property type="match status" value="1"/>
</dbReference>
<sequence length="127" mass="14278">MKTTTTPLGKAEQLSDNLIKVTTVLKKATDIKLVQRHVEEIEEHFGIDHYYLSDPRSLISTTLEVRQYLANQKEIKAIAVLVKNGTTAMLANMFVSFSRPLYPTKVFKDETKAIAWLVSQGANAPKE</sequence>
<dbReference type="KEGG" id="sgn:SGRA_0651"/>
<name>H6L0G0_SAPGL</name>
<feature type="domain" description="DUF7793" evidence="1">
    <location>
        <begin position="22"/>
        <end position="117"/>
    </location>
</feature>
<dbReference type="InterPro" id="IPR056695">
    <property type="entry name" value="DUF7793"/>
</dbReference>
<evidence type="ECO:0000259" key="1">
    <source>
        <dbReference type="Pfam" id="PF25056"/>
    </source>
</evidence>
<protein>
    <recommendedName>
        <fullName evidence="1">DUF7793 domain-containing protein</fullName>
    </recommendedName>
</protein>
<dbReference type="AlphaFoldDB" id="H6L0G0"/>
<dbReference type="OrthoDB" id="957652at2"/>
<keyword evidence="3" id="KW-1185">Reference proteome</keyword>